<protein>
    <submittedName>
        <fullName evidence="1">Uncharacterized protein</fullName>
    </submittedName>
</protein>
<dbReference type="Proteomes" id="UP001055811">
    <property type="component" value="Linkage Group LG03"/>
</dbReference>
<dbReference type="EMBL" id="CM042011">
    <property type="protein sequence ID" value="KAI3765350.1"/>
    <property type="molecule type" value="Genomic_DNA"/>
</dbReference>
<organism evidence="1 2">
    <name type="scientific">Cichorium intybus</name>
    <name type="common">Chicory</name>
    <dbReference type="NCBI Taxonomy" id="13427"/>
    <lineage>
        <taxon>Eukaryota</taxon>
        <taxon>Viridiplantae</taxon>
        <taxon>Streptophyta</taxon>
        <taxon>Embryophyta</taxon>
        <taxon>Tracheophyta</taxon>
        <taxon>Spermatophyta</taxon>
        <taxon>Magnoliopsida</taxon>
        <taxon>eudicotyledons</taxon>
        <taxon>Gunneridae</taxon>
        <taxon>Pentapetalae</taxon>
        <taxon>asterids</taxon>
        <taxon>campanulids</taxon>
        <taxon>Asterales</taxon>
        <taxon>Asteraceae</taxon>
        <taxon>Cichorioideae</taxon>
        <taxon>Cichorieae</taxon>
        <taxon>Cichoriinae</taxon>
        <taxon>Cichorium</taxon>
    </lineage>
</organism>
<evidence type="ECO:0000313" key="1">
    <source>
        <dbReference type="EMBL" id="KAI3765350.1"/>
    </source>
</evidence>
<comment type="caution">
    <text evidence="1">The sequence shown here is derived from an EMBL/GenBank/DDBJ whole genome shotgun (WGS) entry which is preliminary data.</text>
</comment>
<name>A0ACB9F366_CICIN</name>
<gene>
    <name evidence="1" type="ORF">L2E82_15382</name>
</gene>
<keyword evidence="2" id="KW-1185">Reference proteome</keyword>
<evidence type="ECO:0000313" key="2">
    <source>
        <dbReference type="Proteomes" id="UP001055811"/>
    </source>
</evidence>
<accession>A0ACB9F366</accession>
<proteinExistence type="predicted"/>
<sequence length="132" mass="14852">MKQHDKADDVSIRPEKGVLEVSLLLKIECVSKKFVVIVKKSKLVYVNGSDLAMPVKIVPFCWKFTAQMLRLLFKEGDCLAKLRTLPERYRDLKTAYNAILRISDVVEDGLFLDMATSLIVAGEHGVTVKNKA</sequence>
<reference evidence="2" key="1">
    <citation type="journal article" date="2022" name="Mol. Ecol. Resour.">
        <title>The genomes of chicory, endive, great burdock and yacon provide insights into Asteraceae palaeo-polyploidization history and plant inulin production.</title>
        <authorList>
            <person name="Fan W."/>
            <person name="Wang S."/>
            <person name="Wang H."/>
            <person name="Wang A."/>
            <person name="Jiang F."/>
            <person name="Liu H."/>
            <person name="Zhao H."/>
            <person name="Xu D."/>
            <person name="Zhang Y."/>
        </authorList>
    </citation>
    <scope>NUCLEOTIDE SEQUENCE [LARGE SCALE GENOMIC DNA]</scope>
    <source>
        <strain evidence="2">cv. Punajuju</strain>
    </source>
</reference>
<reference evidence="1 2" key="2">
    <citation type="journal article" date="2022" name="Mol. Ecol. Resour.">
        <title>The genomes of chicory, endive, great burdock and yacon provide insights into Asteraceae paleo-polyploidization history and plant inulin production.</title>
        <authorList>
            <person name="Fan W."/>
            <person name="Wang S."/>
            <person name="Wang H."/>
            <person name="Wang A."/>
            <person name="Jiang F."/>
            <person name="Liu H."/>
            <person name="Zhao H."/>
            <person name="Xu D."/>
            <person name="Zhang Y."/>
        </authorList>
    </citation>
    <scope>NUCLEOTIDE SEQUENCE [LARGE SCALE GENOMIC DNA]</scope>
    <source>
        <strain evidence="2">cv. Punajuju</strain>
        <tissue evidence="1">Leaves</tissue>
    </source>
</reference>